<protein>
    <recommendedName>
        <fullName evidence="6">Glycerol-3-phosphate dehydrogenase</fullName>
        <ecNumber evidence="6">1.1.5.3</ecNumber>
    </recommendedName>
</protein>
<dbReference type="PROSITE" id="PS00978">
    <property type="entry name" value="FAD_G3PDH_2"/>
    <property type="match status" value="1"/>
</dbReference>
<dbReference type="NCBIfam" id="NF008899">
    <property type="entry name" value="PRK12266.1"/>
    <property type="match status" value="1"/>
</dbReference>
<gene>
    <name evidence="9" type="ORF">SAMN04487960_107205</name>
</gene>
<evidence type="ECO:0000259" key="7">
    <source>
        <dbReference type="Pfam" id="PF01266"/>
    </source>
</evidence>
<accession>A0A1H3A7B2</accession>
<dbReference type="EMBL" id="FNNE01000007">
    <property type="protein sequence ID" value="SDX25064.1"/>
    <property type="molecule type" value="Genomic_DNA"/>
</dbReference>
<dbReference type="GO" id="GO:0009331">
    <property type="term" value="C:glycerol-3-phosphate dehydrogenase (FAD) complex"/>
    <property type="evidence" value="ECO:0007669"/>
    <property type="project" value="UniProtKB-UniRule"/>
</dbReference>
<evidence type="ECO:0000313" key="10">
    <source>
        <dbReference type="Proteomes" id="UP000199675"/>
    </source>
</evidence>
<keyword evidence="5 6" id="KW-0560">Oxidoreductase</keyword>
<dbReference type="RefSeq" id="WP_091814711.1">
    <property type="nucleotide sequence ID" value="NZ_FNNE01000007.1"/>
</dbReference>
<dbReference type="STRING" id="488533.SAMN04487960_107205"/>
<dbReference type="PANTHER" id="PTHR11985">
    <property type="entry name" value="GLYCEROL-3-PHOSPHATE DEHYDROGENASE"/>
    <property type="match status" value="1"/>
</dbReference>
<dbReference type="InterPro" id="IPR006076">
    <property type="entry name" value="FAD-dep_OxRdtase"/>
</dbReference>
<dbReference type="InterPro" id="IPR038299">
    <property type="entry name" value="DAO_C_sf"/>
</dbReference>
<evidence type="ECO:0000256" key="1">
    <source>
        <dbReference type="ARBA" id="ARBA00001974"/>
    </source>
</evidence>
<evidence type="ECO:0000256" key="3">
    <source>
        <dbReference type="ARBA" id="ARBA00022630"/>
    </source>
</evidence>
<dbReference type="Gene3D" id="3.30.9.10">
    <property type="entry name" value="D-Amino Acid Oxidase, subunit A, domain 2"/>
    <property type="match status" value="1"/>
</dbReference>
<sequence>MTSQGTAPAGKSSYIISNTYDVVVIGGGINGCGIAADAAGRGLSVMLCEKGDLGSATSSASSKLVHGGLRYLEHYEFRLVREALAEREVLLRVAPHLVSPMRFTLPHQPHLRPGWMIRCGLFLYDHLAPRETLPGSKSRRFDSSGPLNPAIRKGYSYSDCWVDDARLVIANAQAARNQGARIERDTLCVRARRLIDQSLWAVETENTQTGQRNTVYARTLVNASGPWAAKIFDDALDLPSPHNVRLIKGSHIVVPRIVDKEGAFILQNSDGRIVFVLPYEENFSLIGTTDKEYRGNPNEAHIDDDEIQYLLDVVNRHFIHQIDRSDIVHTYSGVRPLLDDESSDPSAITRDYTLELQGNAQQAPLLSIFGGKITTYRKLAEAAVEKLRGHFPQMPASQTRLHPLPGATEEIHTRSAIRDCLSTLYPKLPQALIDRYSRSYGLMAVRFLGTCQTVEELGECFGDTLYQKEVSYLMTDEWARTTDDILWRRTKLGLRVEPEHVERLAQWMASQNANAA</sequence>
<dbReference type="PRINTS" id="PR01001">
    <property type="entry name" value="FADG3PDH"/>
</dbReference>
<comment type="similarity">
    <text evidence="2 6">Belongs to the FAD-dependent glycerol-3-phosphate dehydrogenase family.</text>
</comment>
<proteinExistence type="inferred from homology"/>
<evidence type="ECO:0000259" key="8">
    <source>
        <dbReference type="Pfam" id="PF16901"/>
    </source>
</evidence>
<dbReference type="InterPro" id="IPR036188">
    <property type="entry name" value="FAD/NAD-bd_sf"/>
</dbReference>
<keyword evidence="10" id="KW-1185">Reference proteome</keyword>
<evidence type="ECO:0000256" key="2">
    <source>
        <dbReference type="ARBA" id="ARBA00007330"/>
    </source>
</evidence>
<name>A0A1H3A7B2_9GAMM</name>
<dbReference type="InterPro" id="IPR000447">
    <property type="entry name" value="G3P_DH_FAD-dep"/>
</dbReference>
<organism evidence="9 10">
    <name type="scientific">Marinobacter mobilis</name>
    <dbReference type="NCBI Taxonomy" id="488533"/>
    <lineage>
        <taxon>Bacteria</taxon>
        <taxon>Pseudomonadati</taxon>
        <taxon>Pseudomonadota</taxon>
        <taxon>Gammaproteobacteria</taxon>
        <taxon>Pseudomonadales</taxon>
        <taxon>Marinobacteraceae</taxon>
        <taxon>Marinobacter</taxon>
    </lineage>
</organism>
<keyword evidence="4" id="KW-0274">FAD</keyword>
<dbReference type="GO" id="GO:0046168">
    <property type="term" value="P:glycerol-3-phosphate catabolic process"/>
    <property type="evidence" value="ECO:0007669"/>
    <property type="project" value="TreeGrafter"/>
</dbReference>
<dbReference type="Gene3D" id="3.50.50.60">
    <property type="entry name" value="FAD/NAD(P)-binding domain"/>
    <property type="match status" value="1"/>
</dbReference>
<reference evidence="9 10" key="1">
    <citation type="submission" date="2016-10" db="EMBL/GenBank/DDBJ databases">
        <authorList>
            <person name="de Groot N.N."/>
        </authorList>
    </citation>
    <scope>NUCLEOTIDE SEQUENCE [LARGE SCALE GENOMIC DNA]</scope>
    <source>
        <strain evidence="9 10">CGMCC 1.7059</strain>
    </source>
</reference>
<evidence type="ECO:0000256" key="4">
    <source>
        <dbReference type="ARBA" id="ARBA00022827"/>
    </source>
</evidence>
<dbReference type="SUPFAM" id="SSF51905">
    <property type="entry name" value="FAD/NAD(P)-binding domain"/>
    <property type="match status" value="1"/>
</dbReference>
<keyword evidence="3 6" id="KW-0285">Flavoprotein</keyword>
<dbReference type="OrthoDB" id="9766796at2"/>
<comment type="cofactor">
    <cofactor evidence="1 6">
        <name>FAD</name>
        <dbReference type="ChEBI" id="CHEBI:57692"/>
    </cofactor>
</comment>
<dbReference type="Gene3D" id="1.10.8.870">
    <property type="entry name" value="Alpha-glycerophosphate oxidase, cap domain"/>
    <property type="match status" value="1"/>
</dbReference>
<evidence type="ECO:0000313" key="9">
    <source>
        <dbReference type="EMBL" id="SDX25064.1"/>
    </source>
</evidence>
<dbReference type="EC" id="1.1.5.3" evidence="6"/>
<dbReference type="Pfam" id="PF16901">
    <property type="entry name" value="DAO_C"/>
    <property type="match status" value="1"/>
</dbReference>
<dbReference type="PROSITE" id="PS00977">
    <property type="entry name" value="FAD_G3PDH_1"/>
    <property type="match status" value="1"/>
</dbReference>
<feature type="domain" description="FAD dependent oxidoreductase" evidence="7">
    <location>
        <begin position="21"/>
        <end position="341"/>
    </location>
</feature>
<dbReference type="PANTHER" id="PTHR11985:SF15">
    <property type="entry name" value="GLYCEROL-3-PHOSPHATE DEHYDROGENASE, MITOCHONDRIAL"/>
    <property type="match status" value="1"/>
</dbReference>
<dbReference type="Pfam" id="PF01266">
    <property type="entry name" value="DAO"/>
    <property type="match status" value="1"/>
</dbReference>
<dbReference type="InterPro" id="IPR031656">
    <property type="entry name" value="DAO_C"/>
</dbReference>
<evidence type="ECO:0000256" key="6">
    <source>
        <dbReference type="RuleBase" id="RU361217"/>
    </source>
</evidence>
<evidence type="ECO:0000256" key="5">
    <source>
        <dbReference type="ARBA" id="ARBA00023002"/>
    </source>
</evidence>
<dbReference type="NCBIfam" id="NF009906">
    <property type="entry name" value="PRK13369.1"/>
    <property type="match status" value="1"/>
</dbReference>
<dbReference type="Gene3D" id="6.10.250.1890">
    <property type="match status" value="1"/>
</dbReference>
<comment type="catalytic activity">
    <reaction evidence="6">
        <text>a quinone + sn-glycerol 3-phosphate = dihydroxyacetone phosphate + a quinol</text>
        <dbReference type="Rhea" id="RHEA:18977"/>
        <dbReference type="ChEBI" id="CHEBI:24646"/>
        <dbReference type="ChEBI" id="CHEBI:57597"/>
        <dbReference type="ChEBI" id="CHEBI:57642"/>
        <dbReference type="ChEBI" id="CHEBI:132124"/>
        <dbReference type="EC" id="1.1.5.3"/>
    </reaction>
</comment>
<feature type="domain" description="Alpha-glycerophosphate oxidase C-terminal" evidence="8">
    <location>
        <begin position="397"/>
        <end position="509"/>
    </location>
</feature>
<dbReference type="Proteomes" id="UP000199675">
    <property type="component" value="Unassembled WGS sequence"/>
</dbReference>
<dbReference type="AlphaFoldDB" id="A0A1H3A7B2"/>
<dbReference type="GO" id="GO:0004368">
    <property type="term" value="F:glycerol-3-phosphate dehydrogenase (quinone) activity"/>
    <property type="evidence" value="ECO:0007669"/>
    <property type="project" value="UniProtKB-EC"/>
</dbReference>